<dbReference type="PANTHER" id="PTHR35792:SF1">
    <property type="entry name" value="SLL0268 PROTEIN"/>
    <property type="match status" value="1"/>
</dbReference>
<keyword evidence="2" id="KW-0812">Transmembrane</keyword>
<accession>A0A7X2ZAW5</accession>
<dbReference type="EMBL" id="WNZX01000009">
    <property type="protein sequence ID" value="MUG71477.1"/>
    <property type="molecule type" value="Genomic_DNA"/>
</dbReference>
<gene>
    <name evidence="3" type="ORF">GNP93_12435</name>
</gene>
<dbReference type="InterPro" id="IPR052928">
    <property type="entry name" value="Desiccation-related_membrane"/>
</dbReference>
<dbReference type="AlphaFoldDB" id="A0A7X2ZAW5"/>
<keyword evidence="2" id="KW-1133">Transmembrane helix</keyword>
<organism evidence="3 4">
    <name type="scientific">Paenibacillus validus</name>
    <dbReference type="NCBI Taxonomy" id="44253"/>
    <lineage>
        <taxon>Bacteria</taxon>
        <taxon>Bacillati</taxon>
        <taxon>Bacillota</taxon>
        <taxon>Bacilli</taxon>
        <taxon>Bacillales</taxon>
        <taxon>Paenibacillaceae</taxon>
        <taxon>Paenibacillus</taxon>
    </lineage>
</organism>
<dbReference type="Proteomes" id="UP000450917">
    <property type="component" value="Unassembled WGS sequence"/>
</dbReference>
<comment type="caution">
    <text evidence="3">The sequence shown here is derived from an EMBL/GenBank/DDBJ whole genome shotgun (WGS) entry which is preliminary data.</text>
</comment>
<protein>
    <submittedName>
        <fullName evidence="3">YtxH domain-containing protein</fullName>
    </submittedName>
</protein>
<feature type="transmembrane region" description="Helical" evidence="2">
    <location>
        <begin position="12"/>
        <end position="29"/>
    </location>
</feature>
<reference evidence="3 4" key="1">
    <citation type="submission" date="2019-11" db="EMBL/GenBank/DDBJ databases">
        <title>Draft genome sequences of five Paenibacillus species of dairy origin.</title>
        <authorList>
            <person name="Olajide A.M."/>
            <person name="Chen S."/>
            <person name="Lapointe G."/>
        </authorList>
    </citation>
    <scope>NUCLEOTIDE SEQUENCE [LARGE SCALE GENOMIC DNA]</scope>
    <source>
        <strain evidence="3 4">2CS3</strain>
    </source>
</reference>
<proteinExistence type="predicted"/>
<name>A0A7X2ZAW5_9BACL</name>
<keyword evidence="2" id="KW-0472">Membrane</keyword>
<dbReference type="InterPro" id="IPR024623">
    <property type="entry name" value="YtxH"/>
</dbReference>
<dbReference type="RefSeq" id="WP_127606202.1">
    <property type="nucleotide sequence ID" value="NZ_JARTHJ010000152.1"/>
</dbReference>
<evidence type="ECO:0000256" key="1">
    <source>
        <dbReference type="SAM" id="MobiDB-lite"/>
    </source>
</evidence>
<evidence type="ECO:0000313" key="4">
    <source>
        <dbReference type="Proteomes" id="UP000450917"/>
    </source>
</evidence>
<keyword evidence="4" id="KW-1185">Reference proteome</keyword>
<feature type="region of interest" description="Disordered" evidence="1">
    <location>
        <begin position="107"/>
        <end position="143"/>
    </location>
</feature>
<evidence type="ECO:0000313" key="3">
    <source>
        <dbReference type="EMBL" id="MUG71477.1"/>
    </source>
</evidence>
<evidence type="ECO:0000256" key="2">
    <source>
        <dbReference type="SAM" id="Phobius"/>
    </source>
</evidence>
<dbReference type="PANTHER" id="PTHR35792">
    <property type="entry name" value="GENERAL STRESS PROTEIN"/>
    <property type="match status" value="1"/>
</dbReference>
<dbReference type="Pfam" id="PF12732">
    <property type="entry name" value="YtxH"/>
    <property type="match status" value="1"/>
</dbReference>
<sequence>MASENKGKNFLVGAVVGSVLGAVTALLFAPKSGRELRTDLAEGYQQVSEKSQQVAGEVGERTKQLAITVSDKTSATAKTIGRQTSEWAGRAKNLAVVAGNEVKSWRKDSDASEAVHAPVAATTTELEAEADSLEEAVSDKMTV</sequence>
<feature type="compositionally biased region" description="Acidic residues" evidence="1">
    <location>
        <begin position="126"/>
        <end position="136"/>
    </location>
</feature>